<comment type="caution">
    <text evidence="8">Lacks conserved residue(s) required for the propagation of feature annotation.</text>
</comment>
<organism evidence="10">
    <name type="scientific">Apis cerana</name>
    <name type="common">Indian honeybee</name>
    <dbReference type="NCBI Taxonomy" id="7461"/>
    <lineage>
        <taxon>Eukaryota</taxon>
        <taxon>Metazoa</taxon>
        <taxon>Ecdysozoa</taxon>
        <taxon>Arthropoda</taxon>
        <taxon>Hexapoda</taxon>
        <taxon>Insecta</taxon>
        <taxon>Pterygota</taxon>
        <taxon>Neoptera</taxon>
        <taxon>Endopterygota</taxon>
        <taxon>Hymenoptera</taxon>
        <taxon>Apocrita</taxon>
        <taxon>Aculeata</taxon>
        <taxon>Apoidea</taxon>
        <taxon>Anthophila</taxon>
        <taxon>Apidae</taxon>
        <taxon>Apis</taxon>
    </lineage>
</organism>
<dbReference type="InterPro" id="IPR001609">
    <property type="entry name" value="Myosin_head_motor_dom-like"/>
</dbReference>
<dbReference type="GO" id="GO:0005737">
    <property type="term" value="C:cytoplasm"/>
    <property type="evidence" value="ECO:0007669"/>
    <property type="project" value="TreeGrafter"/>
</dbReference>
<dbReference type="PROSITE" id="PS51456">
    <property type="entry name" value="MYOSIN_MOTOR"/>
    <property type="match status" value="1"/>
</dbReference>
<dbReference type="EMBL" id="JR036705">
    <property type="protein sequence ID" value="AEY57333.1"/>
    <property type="molecule type" value="mRNA"/>
</dbReference>
<keyword evidence="5 8" id="KW-0518">Myosin</keyword>
<dbReference type="SUPFAM" id="SSF52540">
    <property type="entry name" value="P-loop containing nucleoside triphosphate hydrolases"/>
    <property type="match status" value="1"/>
</dbReference>
<sequence length="176" mass="19671">MERYKGIKRHEVPPHVFAITDTAYRSMLQDREDQSILCTGESGAGKTENTKKVIQYLAYVAASKPKSNATPSPALIIGELEQQLLQANPILEAFGNAKTVKNDNSSRFGKFIRINFDASGYIAGANIETYLLEKSRAIRQAKDERTFHIFYQLLAGASPEQKSKLVLLFQYVGKRA</sequence>
<dbReference type="GO" id="GO:0016459">
    <property type="term" value="C:myosin complex"/>
    <property type="evidence" value="ECO:0007669"/>
    <property type="project" value="UniProtKB-KW"/>
</dbReference>
<keyword evidence="4" id="KW-0175">Coiled coil</keyword>
<proteinExistence type="evidence at transcript level"/>
<evidence type="ECO:0000256" key="2">
    <source>
        <dbReference type="ARBA" id="ARBA00022741"/>
    </source>
</evidence>
<feature type="domain" description="Myosin motor" evidence="9">
    <location>
        <begin position="1"/>
        <end position="176"/>
    </location>
</feature>
<name>V9I881_APICE</name>
<dbReference type="PANTHER" id="PTHR13140">
    <property type="entry name" value="MYOSIN"/>
    <property type="match status" value="1"/>
</dbReference>
<evidence type="ECO:0000256" key="1">
    <source>
        <dbReference type="ARBA" id="ARBA00008314"/>
    </source>
</evidence>
<comment type="similarity">
    <text evidence="1 8">Belongs to the TRAFAC class myosin-kinesin ATPase superfamily. Myosin family.</text>
</comment>
<protein>
    <submittedName>
        <fullName evidence="10">Myosin-11</fullName>
    </submittedName>
</protein>
<dbReference type="GO" id="GO:0016020">
    <property type="term" value="C:membrane"/>
    <property type="evidence" value="ECO:0007669"/>
    <property type="project" value="TreeGrafter"/>
</dbReference>
<evidence type="ECO:0000256" key="7">
    <source>
        <dbReference type="ARBA" id="ARBA00023203"/>
    </source>
</evidence>
<evidence type="ECO:0000256" key="3">
    <source>
        <dbReference type="ARBA" id="ARBA00022840"/>
    </source>
</evidence>
<dbReference type="AlphaFoldDB" id="V9I881"/>
<feature type="binding site" evidence="8">
    <location>
        <begin position="40"/>
        <end position="47"/>
    </location>
    <ligand>
        <name>ATP</name>
        <dbReference type="ChEBI" id="CHEBI:30616"/>
    </ligand>
</feature>
<evidence type="ECO:0000259" key="9">
    <source>
        <dbReference type="PROSITE" id="PS51456"/>
    </source>
</evidence>
<dbReference type="GO" id="GO:0051015">
    <property type="term" value="F:actin filament binding"/>
    <property type="evidence" value="ECO:0007669"/>
    <property type="project" value="TreeGrafter"/>
</dbReference>
<evidence type="ECO:0000256" key="8">
    <source>
        <dbReference type="PROSITE-ProRule" id="PRU00782"/>
    </source>
</evidence>
<dbReference type="InterPro" id="IPR027417">
    <property type="entry name" value="P-loop_NTPase"/>
</dbReference>
<dbReference type="GO" id="GO:0007015">
    <property type="term" value="P:actin filament organization"/>
    <property type="evidence" value="ECO:0007669"/>
    <property type="project" value="TreeGrafter"/>
</dbReference>
<dbReference type="GO" id="GO:0000146">
    <property type="term" value="F:microfilament motor activity"/>
    <property type="evidence" value="ECO:0007669"/>
    <property type="project" value="TreeGrafter"/>
</dbReference>
<keyword evidence="3 8" id="KW-0067">ATP-binding</keyword>
<accession>V9I881</accession>
<gene>
    <name evidence="10" type="ORF">ACCB00193.4</name>
</gene>
<reference evidence="10" key="1">
    <citation type="submission" date="2011-11" db="EMBL/GenBank/DDBJ databases">
        <title>Decoding the brain transcriptome of the Eastern honeybee (Apis cerana) based on pyrosequencing.</title>
        <authorList>
            <person name="Sun L."/>
            <person name="Zheng H."/>
            <person name="Wang Y."/>
            <person name="Xie X."/>
            <person name="Zhu Y."/>
            <person name="Gu W."/>
            <person name="Wang S."/>
        </authorList>
    </citation>
    <scope>NUCLEOTIDE SEQUENCE</scope>
    <source>
        <tissue evidence="10">Brain</tissue>
    </source>
</reference>
<keyword evidence="7 8" id="KW-0009">Actin-binding</keyword>
<dbReference type="InterPro" id="IPR036961">
    <property type="entry name" value="Kinesin_motor_dom_sf"/>
</dbReference>
<evidence type="ECO:0000256" key="5">
    <source>
        <dbReference type="ARBA" id="ARBA00023123"/>
    </source>
</evidence>
<dbReference type="Pfam" id="PF00063">
    <property type="entry name" value="Myosin_head"/>
    <property type="match status" value="1"/>
</dbReference>
<keyword evidence="2 8" id="KW-0547">Nucleotide-binding</keyword>
<dbReference type="SMART" id="SM00242">
    <property type="entry name" value="MYSc"/>
    <property type="match status" value="1"/>
</dbReference>
<dbReference type="PRINTS" id="PR00193">
    <property type="entry name" value="MYOSINHEAVY"/>
</dbReference>
<evidence type="ECO:0000256" key="4">
    <source>
        <dbReference type="ARBA" id="ARBA00023054"/>
    </source>
</evidence>
<keyword evidence="6 8" id="KW-0505">Motor protein</keyword>
<evidence type="ECO:0000256" key="6">
    <source>
        <dbReference type="ARBA" id="ARBA00023175"/>
    </source>
</evidence>
<evidence type="ECO:0000313" key="10">
    <source>
        <dbReference type="EMBL" id="AEY57333.1"/>
    </source>
</evidence>
<dbReference type="Gene3D" id="3.40.850.10">
    <property type="entry name" value="Kinesin motor domain"/>
    <property type="match status" value="1"/>
</dbReference>
<dbReference type="GO" id="GO:0005524">
    <property type="term" value="F:ATP binding"/>
    <property type="evidence" value="ECO:0007669"/>
    <property type="project" value="UniProtKB-UniRule"/>
</dbReference>
<dbReference type="PANTHER" id="PTHR13140:SF857">
    <property type="entry name" value="MYOSIN-11"/>
    <property type="match status" value="1"/>
</dbReference>